<sequence>MHEPAQRPGAAPELTEPAKGRDGSTGGGAPMPSLTALQRSVGNAAVAAYLATRTPVVQRDGGWHPPMAGPPLPQTALRELIATRPLAELPRVERALQDAVARAGTTSRTTLVRVGTDSYEVTSDAFGDLMRLVSVRIERTAVEEAITELLTTTSRRAGDTAAQRASVAVNNALHTALGASPGVDRLIRFELPGIPGSWEILSGDIEGLAAHTERVFRLIDRRNETDSQIAAGEILFATARLAIDMTPILGNLVAAGSLAARALGPDPRDRPSAGEYALAGASVLLEALAIGGFFRAAGRVVRGTAELVAASRTLAETAGLPRAPALRLARILLAMGEGERAAITAMGRRVRLGGHLRPSQVATARELLGTVGRAAPETERAVTSASGRELAHGAPMSNPPSHTAGPQSPPPAPVGAMSAGAMSAVPGVGELEAGAADLALEARRLLYRLPNPTTAVEERVRMRLQEVLDSAPRLAREAREMAPHERMTPGERARSDAVMQRLRGVVWRTERRLAQLAEQSLGVSGHDALWRRYRDVLRTDPVLAAEVAALPGDAALPAALAADPALRTRLQGLARRLATAAEGGISRAIEEARSLRLPSQMRGSHRWAVAADGREVLSGNPAPHLPGGETGAGEDLIARFGIADVDPNHAEVKLIAEAVDVFAVSGVVCEQCRNFLRAMARRWQRPIVVCDPEAVLVFHPTREPRVIPH</sequence>
<evidence type="ECO:0000256" key="1">
    <source>
        <dbReference type="SAM" id="MobiDB-lite"/>
    </source>
</evidence>
<name>A0A9W6SK10_9ACTN</name>
<dbReference type="RefSeq" id="WP_285663597.1">
    <property type="nucleotide sequence ID" value="NZ_BSTX01000002.1"/>
</dbReference>
<accession>A0A9W6SK10</accession>
<evidence type="ECO:0000313" key="2">
    <source>
        <dbReference type="EMBL" id="GLZ78445.1"/>
    </source>
</evidence>
<dbReference type="AlphaFoldDB" id="A0A9W6SK10"/>
<proteinExistence type="predicted"/>
<gene>
    <name evidence="2" type="ORF">Afil01_32520</name>
</gene>
<dbReference type="Proteomes" id="UP001165079">
    <property type="component" value="Unassembled WGS sequence"/>
</dbReference>
<protein>
    <submittedName>
        <fullName evidence="2">Uncharacterized protein</fullName>
    </submittedName>
</protein>
<comment type="caution">
    <text evidence="2">The sequence shown here is derived from an EMBL/GenBank/DDBJ whole genome shotgun (WGS) entry which is preliminary data.</text>
</comment>
<reference evidence="2" key="1">
    <citation type="submission" date="2023-03" db="EMBL/GenBank/DDBJ databases">
        <title>Actinorhabdospora filicis NBRC 111898.</title>
        <authorList>
            <person name="Ichikawa N."/>
            <person name="Sato H."/>
            <person name="Tonouchi N."/>
        </authorList>
    </citation>
    <scope>NUCLEOTIDE SEQUENCE</scope>
    <source>
        <strain evidence="2">NBRC 111898</strain>
    </source>
</reference>
<evidence type="ECO:0000313" key="3">
    <source>
        <dbReference type="Proteomes" id="UP001165079"/>
    </source>
</evidence>
<feature type="region of interest" description="Disordered" evidence="1">
    <location>
        <begin position="1"/>
        <end position="34"/>
    </location>
</feature>
<dbReference type="EMBL" id="BSTX01000002">
    <property type="protein sequence ID" value="GLZ78445.1"/>
    <property type="molecule type" value="Genomic_DNA"/>
</dbReference>
<feature type="region of interest" description="Disordered" evidence="1">
    <location>
        <begin position="375"/>
        <end position="418"/>
    </location>
</feature>
<organism evidence="2 3">
    <name type="scientific">Actinorhabdospora filicis</name>
    <dbReference type="NCBI Taxonomy" id="1785913"/>
    <lineage>
        <taxon>Bacteria</taxon>
        <taxon>Bacillati</taxon>
        <taxon>Actinomycetota</taxon>
        <taxon>Actinomycetes</taxon>
        <taxon>Micromonosporales</taxon>
        <taxon>Micromonosporaceae</taxon>
        <taxon>Actinorhabdospora</taxon>
    </lineage>
</organism>
<keyword evidence="3" id="KW-1185">Reference proteome</keyword>